<organism evidence="5 6">
    <name type="scientific">Lentisphaera araneosa HTCC2155</name>
    <dbReference type="NCBI Taxonomy" id="313628"/>
    <lineage>
        <taxon>Bacteria</taxon>
        <taxon>Pseudomonadati</taxon>
        <taxon>Lentisphaerota</taxon>
        <taxon>Lentisphaeria</taxon>
        <taxon>Lentisphaerales</taxon>
        <taxon>Lentisphaeraceae</taxon>
        <taxon>Lentisphaera</taxon>
    </lineage>
</organism>
<evidence type="ECO:0000256" key="1">
    <source>
        <dbReference type="ARBA" id="ARBA00008779"/>
    </source>
</evidence>
<sequence length="812" mass="90422">MENLMTYLRLALIFSACLVYGDTLDKTKLNVVFITLDDLSYESLGVNGCKVPEISPHMDRIAKSGMRFEGFHVQASNCIPSRALMMTGLYQQHNKIFSLGKAGAGNQVIRNTIPTAFRDAGYHTGIMGKNSHHNPFDPYTGFDMEYEGYGSTKYPDKVYEKTKAAIANSAKLKQPLFFNLNIYDPHVGWYGWSRISGTHKETENHPSRIFTPDEIPYPSWFPPLAENAKTGRTKRGTKDIHLMEEVTAYYNTVKRADDSIGQMLRAFDEAGITDKTVFVLISDHGAELPGGKTTLYNEGTHSPLFVSWPGVTKAGSIHDSEVIGSIDLLPTFYDMLNLPIPAELDGRSFLPMILGQQIPSWRPFVYIQQNDRNKARAIQTKDGFLYIINAWHDGETKFGSVSTGTLSWSLFKAAQQSPENDPLATAWINKLEFRTPHELYDIKNDPSCFKNLVNDPAYKDKLSEIRKTMIQEASISGDDIALAALRNPESAEARTETVKAIDASKASRMSDPNYARRAHYDPLDGKLVLDNTLFEGESGIWNSSAPGLSLSKTGGSKELGPGAIKFSGQEGQSLRFETKQSFDATTFKSIEFAFTLTPPQAPKAKKAKGKKNTKDKLAARNERRKQNPMPQGSVSIEYHDGTQWHSFTKGNLNKFLNEQKLQFPAPNAGFSKATKFAISIKSSNSGILYLDGMRLAADVNWESISAPARQVLKAGESLDLITDLSDYSEVELSYNFISDKSASQLLLESYKDGKWQVINNHDYRDVLQADKKYAAFAKISSSETPVLKLRLRNSASSPVRINALSVQKRPSF</sequence>
<keyword evidence="2" id="KW-0378">Hydrolase</keyword>
<protein>
    <submittedName>
        <fullName evidence="5">Sulfatase</fullName>
    </submittedName>
</protein>
<dbReference type="InterPro" id="IPR050738">
    <property type="entry name" value="Sulfatase"/>
</dbReference>
<feature type="region of interest" description="Disordered" evidence="3">
    <location>
        <begin position="598"/>
        <end position="636"/>
    </location>
</feature>
<dbReference type="PANTHER" id="PTHR42693:SF53">
    <property type="entry name" value="ENDO-4-O-SULFATASE"/>
    <property type="match status" value="1"/>
</dbReference>
<gene>
    <name evidence="5" type="ORF">LNTAR_00625</name>
</gene>
<dbReference type="InterPro" id="IPR017850">
    <property type="entry name" value="Alkaline_phosphatase_core_sf"/>
</dbReference>
<evidence type="ECO:0000313" key="5">
    <source>
        <dbReference type="EMBL" id="EDM27860.1"/>
    </source>
</evidence>
<dbReference type="SUPFAM" id="SSF53649">
    <property type="entry name" value="Alkaline phosphatase-like"/>
    <property type="match status" value="1"/>
</dbReference>
<comment type="similarity">
    <text evidence="1">Belongs to the sulfatase family.</text>
</comment>
<evidence type="ECO:0000256" key="3">
    <source>
        <dbReference type="SAM" id="MobiDB-lite"/>
    </source>
</evidence>
<keyword evidence="6" id="KW-1185">Reference proteome</keyword>
<evidence type="ECO:0000256" key="2">
    <source>
        <dbReference type="ARBA" id="ARBA00022801"/>
    </source>
</evidence>
<dbReference type="Gene3D" id="3.40.720.10">
    <property type="entry name" value="Alkaline Phosphatase, subunit A"/>
    <property type="match status" value="1"/>
</dbReference>
<dbReference type="InterPro" id="IPR000917">
    <property type="entry name" value="Sulfatase_N"/>
</dbReference>
<evidence type="ECO:0000259" key="4">
    <source>
        <dbReference type="Pfam" id="PF00884"/>
    </source>
</evidence>
<accession>A6DKG2</accession>
<dbReference type="GO" id="GO:0004065">
    <property type="term" value="F:arylsulfatase activity"/>
    <property type="evidence" value="ECO:0007669"/>
    <property type="project" value="TreeGrafter"/>
</dbReference>
<name>A6DKG2_9BACT</name>
<dbReference type="STRING" id="313628.LNTAR_00625"/>
<dbReference type="EMBL" id="ABCK01000007">
    <property type="protein sequence ID" value="EDM27860.1"/>
    <property type="molecule type" value="Genomic_DNA"/>
</dbReference>
<evidence type="ECO:0000313" key="6">
    <source>
        <dbReference type="Proteomes" id="UP000004947"/>
    </source>
</evidence>
<dbReference type="eggNOG" id="COG3119">
    <property type="taxonomic scope" value="Bacteria"/>
</dbReference>
<proteinExistence type="inferred from homology"/>
<dbReference type="Proteomes" id="UP000004947">
    <property type="component" value="Unassembled WGS sequence"/>
</dbReference>
<feature type="domain" description="Sulfatase N-terminal" evidence="4">
    <location>
        <begin position="30"/>
        <end position="337"/>
    </location>
</feature>
<dbReference type="Pfam" id="PF00884">
    <property type="entry name" value="Sulfatase"/>
    <property type="match status" value="1"/>
</dbReference>
<reference evidence="5 6" key="1">
    <citation type="journal article" date="2010" name="J. Bacteriol.">
        <title>Genome sequence of Lentisphaera araneosa HTCC2155T, the type species of the order Lentisphaerales in the phylum Lentisphaerae.</title>
        <authorList>
            <person name="Thrash J.C."/>
            <person name="Cho J.C."/>
            <person name="Vergin K.L."/>
            <person name="Morris R.M."/>
            <person name="Giovannoni S.J."/>
        </authorList>
    </citation>
    <scope>NUCLEOTIDE SEQUENCE [LARGE SCALE GENOMIC DNA]</scope>
    <source>
        <strain evidence="5 6">HTCC2155</strain>
    </source>
</reference>
<dbReference type="AlphaFoldDB" id="A6DKG2"/>
<dbReference type="PANTHER" id="PTHR42693">
    <property type="entry name" value="ARYLSULFATASE FAMILY MEMBER"/>
    <property type="match status" value="1"/>
</dbReference>
<comment type="caution">
    <text evidence="5">The sequence shown here is derived from an EMBL/GenBank/DDBJ whole genome shotgun (WGS) entry which is preliminary data.</text>
</comment>
<feature type="compositionally biased region" description="Basic and acidic residues" evidence="3">
    <location>
        <begin position="612"/>
        <end position="625"/>
    </location>
</feature>